<evidence type="ECO:0000256" key="2">
    <source>
        <dbReference type="ARBA" id="ARBA00022821"/>
    </source>
</evidence>
<keyword evidence="6" id="KW-1185">Reference proteome</keyword>
<dbReference type="FunFam" id="1.10.10.10:FF:000322">
    <property type="entry name" value="Probable disease resistance protein At1g63360"/>
    <property type="match status" value="1"/>
</dbReference>
<name>A0A6A6M4Y8_HEVBR</name>
<evidence type="ECO:0000313" key="6">
    <source>
        <dbReference type="Proteomes" id="UP000467840"/>
    </source>
</evidence>
<keyword evidence="1" id="KW-0677">Repeat</keyword>
<evidence type="ECO:0000259" key="4">
    <source>
        <dbReference type="Pfam" id="PF23559"/>
    </source>
</evidence>
<dbReference type="AlphaFoldDB" id="A0A6A6M4Y8"/>
<protein>
    <submittedName>
        <fullName evidence="5">Uncharacterized protein</fullName>
    </submittedName>
</protein>
<evidence type="ECO:0000313" key="5">
    <source>
        <dbReference type="EMBL" id="KAF2307887.1"/>
    </source>
</evidence>
<reference evidence="5 6" key="1">
    <citation type="journal article" date="2020" name="Mol. Plant">
        <title>The Chromosome-Based Rubber Tree Genome Provides New Insights into Spurge Genome Evolution and Rubber Biosynthesis.</title>
        <authorList>
            <person name="Liu J."/>
            <person name="Shi C."/>
            <person name="Shi C.C."/>
            <person name="Li W."/>
            <person name="Zhang Q.J."/>
            <person name="Zhang Y."/>
            <person name="Li K."/>
            <person name="Lu H.F."/>
            <person name="Shi C."/>
            <person name="Zhu S.T."/>
            <person name="Xiao Z.Y."/>
            <person name="Nan H."/>
            <person name="Yue Y."/>
            <person name="Zhu X.G."/>
            <person name="Wu Y."/>
            <person name="Hong X.N."/>
            <person name="Fan G.Y."/>
            <person name="Tong Y."/>
            <person name="Zhang D."/>
            <person name="Mao C.L."/>
            <person name="Liu Y.L."/>
            <person name="Hao S.J."/>
            <person name="Liu W.Q."/>
            <person name="Lv M.Q."/>
            <person name="Zhang H.B."/>
            <person name="Liu Y."/>
            <person name="Hu-Tang G.R."/>
            <person name="Wang J.P."/>
            <person name="Wang J.H."/>
            <person name="Sun Y.H."/>
            <person name="Ni S.B."/>
            <person name="Chen W.B."/>
            <person name="Zhang X.C."/>
            <person name="Jiao Y.N."/>
            <person name="Eichler E.E."/>
            <person name="Li G.H."/>
            <person name="Liu X."/>
            <person name="Gao L.Z."/>
        </authorList>
    </citation>
    <scope>NUCLEOTIDE SEQUENCE [LARGE SCALE GENOMIC DNA]</scope>
    <source>
        <strain evidence="6">cv. GT1</strain>
        <tissue evidence="5">Leaf</tissue>
    </source>
</reference>
<dbReference type="PRINTS" id="PR00364">
    <property type="entry name" value="DISEASERSIST"/>
</dbReference>
<dbReference type="InterPro" id="IPR002182">
    <property type="entry name" value="NB-ARC"/>
</dbReference>
<dbReference type="Gene3D" id="3.40.50.300">
    <property type="entry name" value="P-loop containing nucleotide triphosphate hydrolases"/>
    <property type="match status" value="1"/>
</dbReference>
<feature type="domain" description="NB-ARC" evidence="3">
    <location>
        <begin position="64"/>
        <end position="182"/>
    </location>
</feature>
<dbReference type="GO" id="GO:0006952">
    <property type="term" value="P:defense response"/>
    <property type="evidence" value="ECO:0007669"/>
    <property type="project" value="UniProtKB-KW"/>
</dbReference>
<dbReference type="InterPro" id="IPR036388">
    <property type="entry name" value="WH-like_DNA-bd_sf"/>
</dbReference>
<proteinExistence type="predicted"/>
<sequence>MLKDVLYDAEDVVDEFECEALRRKAVKSALKSDFGLTEQIFDRHVIHREREMTHSIIDASNVIGREQARDNVIETLLRSVDGENVSIIPLVGIGDQLQRTLRGALNGRKYLLILEDVWSEDPRKWLELKTLLMGGAEGSKIIVTTRSQRVAEVMGTVSTHNLSLLSHQDCLSLFFKCAFKGQQGKQNSNLKIIGEEIVNKCKGVPLAVITLGSLLYSVTEREWEFIRDNEIWKLEQKEDDILATLRLSYEHLPSYLKRCFAYCSIFPKDYEMDDIELVYLWMAYGLVQSSNENQELEDIGFRYFKELCSRCFFQDLTEYGGNVKCKMHDLIHDLALSVTQNECSMVRTSTQQIPKSVRHISFPYPQSLPNDLPESLQNLDRVRTIWSINERGEGISSEVFIKKFLKI</sequence>
<dbReference type="InterPro" id="IPR058922">
    <property type="entry name" value="WHD_DRP"/>
</dbReference>
<feature type="domain" description="Disease resistance protein winged helix" evidence="4">
    <location>
        <begin position="265"/>
        <end position="335"/>
    </location>
</feature>
<evidence type="ECO:0000256" key="1">
    <source>
        <dbReference type="ARBA" id="ARBA00022737"/>
    </source>
</evidence>
<comment type="caution">
    <text evidence="5">The sequence shown here is derived from an EMBL/GenBank/DDBJ whole genome shotgun (WGS) entry which is preliminary data.</text>
</comment>
<accession>A0A6A6M4Y8</accession>
<dbReference type="SUPFAM" id="SSF52540">
    <property type="entry name" value="P-loop containing nucleoside triphosphate hydrolases"/>
    <property type="match status" value="1"/>
</dbReference>
<dbReference type="GO" id="GO:0043531">
    <property type="term" value="F:ADP binding"/>
    <property type="evidence" value="ECO:0007669"/>
    <property type="project" value="InterPro"/>
</dbReference>
<dbReference type="InterPro" id="IPR027417">
    <property type="entry name" value="P-loop_NTPase"/>
</dbReference>
<keyword evidence="2" id="KW-0611">Plant defense</keyword>
<dbReference type="Proteomes" id="UP000467840">
    <property type="component" value="Chromosome 9"/>
</dbReference>
<dbReference type="Gene3D" id="1.10.10.10">
    <property type="entry name" value="Winged helix-like DNA-binding domain superfamily/Winged helix DNA-binding domain"/>
    <property type="match status" value="1"/>
</dbReference>
<dbReference type="PANTHER" id="PTHR36766">
    <property type="entry name" value="PLANT BROAD-SPECTRUM MILDEW RESISTANCE PROTEIN RPW8"/>
    <property type="match status" value="1"/>
</dbReference>
<dbReference type="PANTHER" id="PTHR36766:SF61">
    <property type="entry name" value="NB-ARC DOMAIN DISEASE RESISTANCE PROTEIN"/>
    <property type="match status" value="1"/>
</dbReference>
<dbReference type="Pfam" id="PF23559">
    <property type="entry name" value="WHD_DRP"/>
    <property type="match status" value="1"/>
</dbReference>
<organism evidence="5 6">
    <name type="scientific">Hevea brasiliensis</name>
    <name type="common">Para rubber tree</name>
    <name type="synonym">Siphonia brasiliensis</name>
    <dbReference type="NCBI Taxonomy" id="3981"/>
    <lineage>
        <taxon>Eukaryota</taxon>
        <taxon>Viridiplantae</taxon>
        <taxon>Streptophyta</taxon>
        <taxon>Embryophyta</taxon>
        <taxon>Tracheophyta</taxon>
        <taxon>Spermatophyta</taxon>
        <taxon>Magnoliopsida</taxon>
        <taxon>eudicotyledons</taxon>
        <taxon>Gunneridae</taxon>
        <taxon>Pentapetalae</taxon>
        <taxon>rosids</taxon>
        <taxon>fabids</taxon>
        <taxon>Malpighiales</taxon>
        <taxon>Euphorbiaceae</taxon>
        <taxon>Crotonoideae</taxon>
        <taxon>Micrandreae</taxon>
        <taxon>Hevea</taxon>
    </lineage>
</organism>
<dbReference type="Pfam" id="PF00931">
    <property type="entry name" value="NB-ARC"/>
    <property type="match status" value="1"/>
</dbReference>
<gene>
    <name evidence="5" type="ORF">GH714_033105</name>
</gene>
<evidence type="ECO:0000259" key="3">
    <source>
        <dbReference type="Pfam" id="PF00931"/>
    </source>
</evidence>
<dbReference type="EMBL" id="JAAGAX010000008">
    <property type="protein sequence ID" value="KAF2307887.1"/>
    <property type="molecule type" value="Genomic_DNA"/>
</dbReference>